<evidence type="ECO:0000256" key="1">
    <source>
        <dbReference type="SAM" id="MobiDB-lite"/>
    </source>
</evidence>
<feature type="region of interest" description="Disordered" evidence="1">
    <location>
        <begin position="30"/>
        <end position="95"/>
    </location>
</feature>
<keyword evidence="4" id="KW-1185">Reference proteome</keyword>
<dbReference type="Proteomes" id="UP001296104">
    <property type="component" value="Unassembled WGS sequence"/>
</dbReference>
<protein>
    <submittedName>
        <fullName evidence="3">Uncharacterized protein</fullName>
    </submittedName>
</protein>
<feature type="signal peptide" evidence="2">
    <location>
        <begin position="1"/>
        <end position="20"/>
    </location>
</feature>
<keyword evidence="2" id="KW-0732">Signal</keyword>
<feature type="compositionally biased region" description="Acidic residues" evidence="1">
    <location>
        <begin position="223"/>
        <end position="232"/>
    </location>
</feature>
<feature type="region of interest" description="Disordered" evidence="1">
    <location>
        <begin position="160"/>
        <end position="232"/>
    </location>
</feature>
<dbReference type="EMBL" id="CAVMBE010000053">
    <property type="protein sequence ID" value="CAK4031798.1"/>
    <property type="molecule type" value="Genomic_DNA"/>
</dbReference>
<gene>
    <name evidence="3" type="ORF">LECACI_7A006956</name>
</gene>
<dbReference type="AlphaFoldDB" id="A0AAI8Z3I4"/>
<feature type="compositionally biased region" description="Polar residues" evidence="1">
    <location>
        <begin position="160"/>
        <end position="170"/>
    </location>
</feature>
<evidence type="ECO:0000313" key="3">
    <source>
        <dbReference type="EMBL" id="CAK4031798.1"/>
    </source>
</evidence>
<evidence type="ECO:0000256" key="2">
    <source>
        <dbReference type="SAM" id="SignalP"/>
    </source>
</evidence>
<accession>A0AAI8Z3I4</accession>
<proteinExistence type="predicted"/>
<comment type="caution">
    <text evidence="3">The sequence shown here is derived from an EMBL/GenBank/DDBJ whole genome shotgun (WGS) entry which is preliminary data.</text>
</comment>
<name>A0AAI8Z3I4_9PEZI</name>
<sequence length="232" mass="24240">MHSKAALTVLASIAASGALALPAPVPRSHGLQARADAAQNGKSEAATKNWVGTTDYENPAHNPYPQENGDAAKPPGDKYSYYYPPHGGSDSSRVSPNTFLPVTANPKNPEDQHLPGHGPTYGNRVPLYNTAHPQDNACENGCGGDACPCPLYITPSYQEPNNHNTNNIPSVPQGAGLGPGGPLTQSNSQPARRDDNCGYAGDKFCDRPSTGMNPGSGFGGFEDSGDFEDSGY</sequence>
<reference evidence="3" key="1">
    <citation type="submission" date="2023-11" db="EMBL/GenBank/DDBJ databases">
        <authorList>
            <person name="Alioto T."/>
            <person name="Alioto T."/>
            <person name="Gomez Garrido J."/>
        </authorList>
    </citation>
    <scope>NUCLEOTIDE SEQUENCE</scope>
</reference>
<feature type="region of interest" description="Disordered" evidence="1">
    <location>
        <begin position="104"/>
        <end position="123"/>
    </location>
</feature>
<feature type="chain" id="PRO_5042517937" evidence="2">
    <location>
        <begin position="21"/>
        <end position="232"/>
    </location>
</feature>
<evidence type="ECO:0000313" key="4">
    <source>
        <dbReference type="Proteomes" id="UP001296104"/>
    </source>
</evidence>
<organism evidence="3 4">
    <name type="scientific">Lecanosticta acicola</name>
    <dbReference type="NCBI Taxonomy" id="111012"/>
    <lineage>
        <taxon>Eukaryota</taxon>
        <taxon>Fungi</taxon>
        <taxon>Dikarya</taxon>
        <taxon>Ascomycota</taxon>
        <taxon>Pezizomycotina</taxon>
        <taxon>Dothideomycetes</taxon>
        <taxon>Dothideomycetidae</taxon>
        <taxon>Mycosphaerellales</taxon>
        <taxon>Mycosphaerellaceae</taxon>
        <taxon>Lecanosticta</taxon>
    </lineage>
</organism>